<evidence type="ECO:0008006" key="6">
    <source>
        <dbReference type="Google" id="ProtNLM"/>
    </source>
</evidence>
<dbReference type="EMBL" id="AP019536">
    <property type="protein sequence ID" value="BBJ00079.1"/>
    <property type="molecule type" value="Genomic_DNA"/>
</dbReference>
<proteinExistence type="predicted"/>
<reference evidence="4 5" key="1">
    <citation type="submission" date="2019-03" db="EMBL/GenBank/DDBJ databases">
        <title>Complete genome sequence of Ferrigenium kumadai strain An22, a microaerophilic iron-oxidizing bacterium isolated from a paddy field soil.</title>
        <authorList>
            <person name="Watanabe T."/>
            <person name="Asakawa S."/>
        </authorList>
    </citation>
    <scope>NUCLEOTIDE SEQUENCE [LARGE SCALE GENOMIC DNA]</scope>
    <source>
        <strain evidence="4 5">An22</strain>
    </source>
</reference>
<dbReference type="RefSeq" id="WP_212785331.1">
    <property type="nucleotide sequence ID" value="NZ_AP019536.1"/>
</dbReference>
<dbReference type="Proteomes" id="UP001319121">
    <property type="component" value="Chromosome"/>
</dbReference>
<evidence type="ECO:0000313" key="4">
    <source>
        <dbReference type="EMBL" id="BBJ00079.1"/>
    </source>
</evidence>
<keyword evidence="1" id="KW-1133">Transmembrane helix</keyword>
<dbReference type="Pfam" id="PF09822">
    <property type="entry name" value="ABC_transp_aux"/>
    <property type="match status" value="1"/>
</dbReference>
<protein>
    <recommendedName>
        <fullName evidence="6">ABC transporter</fullName>
    </recommendedName>
</protein>
<dbReference type="InterPro" id="IPR019196">
    <property type="entry name" value="ABC_transp_unknown"/>
</dbReference>
<dbReference type="AlphaFoldDB" id="A0AAN1SZQ9"/>
<dbReference type="SUPFAM" id="SSF52317">
    <property type="entry name" value="Class I glutamine amidotransferase-like"/>
    <property type="match status" value="1"/>
</dbReference>
<evidence type="ECO:0000256" key="1">
    <source>
        <dbReference type="SAM" id="Phobius"/>
    </source>
</evidence>
<dbReference type="InterPro" id="IPR055396">
    <property type="entry name" value="DUF7088"/>
</dbReference>
<dbReference type="Pfam" id="PF23357">
    <property type="entry name" value="DUF7088"/>
    <property type="match status" value="1"/>
</dbReference>
<feature type="domain" description="ABC-type uncharacterised transport system" evidence="2">
    <location>
        <begin position="156"/>
        <end position="387"/>
    </location>
</feature>
<name>A0AAN1SZQ9_9PROT</name>
<dbReference type="KEGG" id="fku:FGKAn22_17710"/>
<evidence type="ECO:0000313" key="5">
    <source>
        <dbReference type="Proteomes" id="UP001319121"/>
    </source>
</evidence>
<gene>
    <name evidence="4" type="ORF">FGKAn22_17710</name>
</gene>
<evidence type="ECO:0000259" key="2">
    <source>
        <dbReference type="Pfam" id="PF09822"/>
    </source>
</evidence>
<dbReference type="InterPro" id="IPR029062">
    <property type="entry name" value="Class_I_gatase-like"/>
</dbReference>
<keyword evidence="1" id="KW-0812">Transmembrane</keyword>
<keyword evidence="5" id="KW-1185">Reference proteome</keyword>
<keyword evidence="1" id="KW-0472">Membrane</keyword>
<evidence type="ECO:0000259" key="3">
    <source>
        <dbReference type="Pfam" id="PF23357"/>
    </source>
</evidence>
<feature type="domain" description="DUF7088" evidence="3">
    <location>
        <begin position="44"/>
        <end position="123"/>
    </location>
</feature>
<accession>A0AAN1SZQ9</accession>
<organism evidence="4 5">
    <name type="scientific">Ferrigenium kumadai</name>
    <dbReference type="NCBI Taxonomy" id="1682490"/>
    <lineage>
        <taxon>Bacteria</taxon>
        <taxon>Pseudomonadati</taxon>
        <taxon>Pseudomonadota</taxon>
        <taxon>Betaproteobacteria</taxon>
        <taxon>Nitrosomonadales</taxon>
        <taxon>Gallionellaceae</taxon>
        <taxon>Ferrigenium</taxon>
    </lineage>
</organism>
<sequence length="449" mass="49602">MLRKFLTALSLRNVLIVLLVAATTTGLYQLAKRYHLQRDVTHNALNSLEPSSVQVLKQLKGPVNIIVYATEQDPRLGDIRKVIRDFVSLYQRYKSDINLTFIDPEKEPEKTRAAGIQLNGEMVIEHAGRSEHLTQLNESILTGTLLRLAHSREQLVMYLDGHGERKLDGIANYDLGSPFGAKLKRNGFRIASLNLALAQEVPDNASMLVITQPQLDLMPGEVDKLLRYVEHGGNLLWLVDAEPLHGLERLAERLDLLLPPGIVIDPSAAEMNAPATWSLGAAYPPHAVTRNFNLITAFPEARSIAWGESPEWEHHVLVEAAPRGWVSRNKPGGKPRFDKQHDTPGPAAIAVALQRSVDDREQRIVVVGSGAFLANSFAGNGGNVDLGVNMVNWLASEERLITIQPRAAKDSSLVLSQTQLNVISIVFLLGLPLLLCGAGGYVWWKRRRA</sequence>
<feature type="transmembrane region" description="Helical" evidence="1">
    <location>
        <begin position="422"/>
        <end position="444"/>
    </location>
</feature>